<dbReference type="EC" id="3.1.4.4" evidence="3"/>
<evidence type="ECO:0000256" key="1">
    <source>
        <dbReference type="ARBA" id="ARBA00000798"/>
    </source>
</evidence>
<name>A0A1W1I501_9BACT</name>
<dbReference type="EMBL" id="LT828648">
    <property type="protein sequence ID" value="SLM48072.1"/>
    <property type="molecule type" value="Genomic_DNA"/>
</dbReference>
<dbReference type="InterPro" id="IPR001736">
    <property type="entry name" value="PLipase_D/transphosphatidylase"/>
</dbReference>
<dbReference type="CDD" id="cd09128">
    <property type="entry name" value="PLDc_unchar1_2"/>
    <property type="match status" value="1"/>
</dbReference>
<dbReference type="PANTHER" id="PTHR43856">
    <property type="entry name" value="CARDIOLIPIN HYDROLASE"/>
    <property type="match status" value="1"/>
</dbReference>
<keyword evidence="9" id="KW-1185">Reference proteome</keyword>
<feature type="domain" description="PLD phosphodiesterase" evidence="7">
    <location>
        <begin position="845"/>
        <end position="867"/>
    </location>
</feature>
<dbReference type="PANTHER" id="PTHR43856:SF1">
    <property type="entry name" value="MITOCHONDRIAL CARDIOLIPIN HYDROLASE"/>
    <property type="match status" value="1"/>
</dbReference>
<evidence type="ECO:0000313" key="9">
    <source>
        <dbReference type="Proteomes" id="UP000192042"/>
    </source>
</evidence>
<dbReference type="AlphaFoldDB" id="A0A1W1I501"/>
<dbReference type="STRING" id="1325564.NSJP_1900"/>
<organism evidence="8 9">
    <name type="scientific">Nitrospira japonica</name>
    <dbReference type="NCBI Taxonomy" id="1325564"/>
    <lineage>
        <taxon>Bacteria</taxon>
        <taxon>Pseudomonadati</taxon>
        <taxon>Nitrospirota</taxon>
        <taxon>Nitrospiria</taxon>
        <taxon>Nitrospirales</taxon>
        <taxon>Nitrospiraceae</taxon>
        <taxon>Nitrospira</taxon>
    </lineage>
</organism>
<dbReference type="KEGG" id="nja:NSJP_1900"/>
<comment type="catalytic activity">
    <reaction evidence="1">
        <text>a 1,2-diacyl-sn-glycero-3-phosphocholine + H2O = a 1,2-diacyl-sn-glycero-3-phosphate + choline + H(+)</text>
        <dbReference type="Rhea" id="RHEA:14445"/>
        <dbReference type="ChEBI" id="CHEBI:15354"/>
        <dbReference type="ChEBI" id="CHEBI:15377"/>
        <dbReference type="ChEBI" id="CHEBI:15378"/>
        <dbReference type="ChEBI" id="CHEBI:57643"/>
        <dbReference type="ChEBI" id="CHEBI:58608"/>
        <dbReference type="EC" id="3.1.4.4"/>
    </reaction>
</comment>
<evidence type="ECO:0000256" key="3">
    <source>
        <dbReference type="ARBA" id="ARBA00012027"/>
    </source>
</evidence>
<dbReference type="Proteomes" id="UP000192042">
    <property type="component" value="Chromosome I"/>
</dbReference>
<keyword evidence="6" id="KW-0443">Lipid metabolism</keyword>
<dbReference type="Pfam" id="PF13091">
    <property type="entry name" value="PLDc_2"/>
    <property type="match status" value="1"/>
</dbReference>
<dbReference type="PROSITE" id="PS50035">
    <property type="entry name" value="PLD"/>
    <property type="match status" value="1"/>
</dbReference>
<dbReference type="Gene3D" id="3.30.870.10">
    <property type="entry name" value="Endonuclease Chain A"/>
    <property type="match status" value="2"/>
</dbReference>
<comment type="similarity">
    <text evidence="2">Belongs to the phospholipase D family.</text>
</comment>
<dbReference type="RefSeq" id="WP_080886515.1">
    <property type="nucleotide sequence ID" value="NZ_LT828648.1"/>
</dbReference>
<gene>
    <name evidence="8" type="ORF">NSJP_1900</name>
</gene>
<evidence type="ECO:0000256" key="4">
    <source>
        <dbReference type="ARBA" id="ARBA00022801"/>
    </source>
</evidence>
<evidence type="ECO:0000259" key="7">
    <source>
        <dbReference type="PROSITE" id="PS50035"/>
    </source>
</evidence>
<dbReference type="InterPro" id="IPR009003">
    <property type="entry name" value="Peptidase_S1_PA"/>
</dbReference>
<dbReference type="InterPro" id="IPR043504">
    <property type="entry name" value="Peptidase_S1_PA_chymotrypsin"/>
</dbReference>
<dbReference type="SUPFAM" id="SSF50494">
    <property type="entry name" value="Trypsin-like serine proteases"/>
    <property type="match status" value="1"/>
</dbReference>
<reference evidence="8 9" key="1">
    <citation type="submission" date="2017-03" db="EMBL/GenBank/DDBJ databases">
        <authorList>
            <person name="Afonso C.L."/>
            <person name="Miller P.J."/>
            <person name="Scott M.A."/>
            <person name="Spackman E."/>
            <person name="Goraichik I."/>
            <person name="Dimitrov K.M."/>
            <person name="Suarez D.L."/>
            <person name="Swayne D.E."/>
        </authorList>
    </citation>
    <scope>NUCLEOTIDE SEQUENCE [LARGE SCALE GENOMIC DNA]</scope>
    <source>
        <strain evidence="8">Genome sequencing of Nitrospira japonica strain NJ11</strain>
    </source>
</reference>
<evidence type="ECO:0000256" key="2">
    <source>
        <dbReference type="ARBA" id="ARBA00008664"/>
    </source>
</evidence>
<evidence type="ECO:0000256" key="5">
    <source>
        <dbReference type="ARBA" id="ARBA00022963"/>
    </source>
</evidence>
<dbReference type="InterPro" id="IPR051406">
    <property type="entry name" value="PLD_domain"/>
</dbReference>
<accession>A0A1W1I501</accession>
<dbReference type="SUPFAM" id="SSF56024">
    <property type="entry name" value="Phospholipase D/nuclease"/>
    <property type="match status" value="2"/>
</dbReference>
<dbReference type="GO" id="GO:0016042">
    <property type="term" value="P:lipid catabolic process"/>
    <property type="evidence" value="ECO:0007669"/>
    <property type="project" value="UniProtKB-KW"/>
</dbReference>
<dbReference type="OrthoDB" id="9814092at2"/>
<dbReference type="Pfam" id="PF13365">
    <property type="entry name" value="Trypsin_2"/>
    <property type="match status" value="1"/>
</dbReference>
<dbReference type="GO" id="GO:0004630">
    <property type="term" value="F:phospholipase D activity"/>
    <property type="evidence" value="ECO:0007669"/>
    <property type="project" value="UniProtKB-EC"/>
</dbReference>
<dbReference type="Gene3D" id="2.40.10.10">
    <property type="entry name" value="Trypsin-like serine proteases"/>
    <property type="match status" value="2"/>
</dbReference>
<dbReference type="CDD" id="cd00138">
    <property type="entry name" value="PLDc_SF"/>
    <property type="match status" value="1"/>
</dbReference>
<protein>
    <recommendedName>
        <fullName evidence="3">phospholipase D</fullName>
        <ecNumber evidence="3">3.1.4.4</ecNumber>
    </recommendedName>
</protein>
<keyword evidence="5" id="KW-0442">Lipid degradation</keyword>
<dbReference type="GO" id="GO:0006793">
    <property type="term" value="P:phosphorus metabolic process"/>
    <property type="evidence" value="ECO:0007669"/>
    <property type="project" value="UniProtKB-ARBA"/>
</dbReference>
<dbReference type="InterPro" id="IPR025202">
    <property type="entry name" value="PLD-like_dom"/>
</dbReference>
<dbReference type="GO" id="GO:0016891">
    <property type="term" value="F:RNA endonuclease activity producing 5'-phosphomonoesters, hydrolytic mechanism"/>
    <property type="evidence" value="ECO:0007669"/>
    <property type="project" value="TreeGrafter"/>
</dbReference>
<proteinExistence type="inferred from homology"/>
<keyword evidence="4" id="KW-0378">Hydrolase</keyword>
<evidence type="ECO:0000313" key="8">
    <source>
        <dbReference type="EMBL" id="SLM48072.1"/>
    </source>
</evidence>
<evidence type="ECO:0000256" key="6">
    <source>
        <dbReference type="ARBA" id="ARBA00023098"/>
    </source>
</evidence>
<sequence length="948" mass="106517">MKLRSIAAQQWLNRISKRDPELFKEIEPKFSTEYIRKAEFAPDAPSSRAASELDQLPEWLIPLPLEDATKRRKPDETDIADRREEAVVRADTRPVFLIRDNQFVRETDGGPMRISWARRIEALATISQRIQAVGRIEFANHPSREWGGTGWLVRDRIVATNRHVAKLFARADGVQFIFRPGLNPLEPLGVTVDFLEEFNSARSLYAKVQKVLYISPDSGADLALLLLAHWGSTAPPTPIPLSSSLPAEDDFVATIGYPAESSDPRERELVRNIFGNVFNKKRLAPGQIMAPEGQDVVHDCSTLNGNSGSVLISLKSGEAVGLHYEGSFMRANYAVPVGEIKKALVDIDTSPPQFLEQSPRVQEALSARQVIADDTTLVIPLEIHVSVRLPKTLSASNEVKVQPTPQLNLTDPLVTARQLLGKRSEVLRIYLGKRVRKGWITDEDAIIVEVREKLSSARLQDANIQPIPETISGMPVDIQVASVWTQLKTLGIDFTERLLEAPPGINYREPPNLSLKTVHEHMEAIFHVSPDSGFPQLQTLFSKVTRTLTATMYEWDAEHIFESLRQAIEPAGRTLLMVTQPPKKRSRPSLDINVARLKTILGDRLKHASAAVFAPRNLFDTSYHIKVAVADRESVWLSSGNWKDSGQPNIHPAATGETTWAPLLDHNREWHALIHNANLAGQFEDYIQYDYEQSKVVREPEAPPFEWPDLFVPLPDAARVLEAPRGKPNYFQPLILSRRIRITPLLTPDYEDFIDAVLSLIRGADRSLLIQNQSFNLLKEHNRPKFEEFFEILIAKQKRGLDVRIIIRDASEFPGNAEEKQDNLLTRLVRRGLGLDRIRLQSNCHTKGIIVDGAKVLLGSHNLTNAGTHTNRDASLIVDDNEVARYFRDVFEFDWTNLAGSRIPEAPPAIRLAPKGEPAPPGMIRINASEIFDSDFPNLSFFARRRAS</sequence>